<dbReference type="InterPro" id="IPR050722">
    <property type="entry name" value="Pyruvate:ferred/Flavod_OxRd"/>
</dbReference>
<evidence type="ECO:0000256" key="3">
    <source>
        <dbReference type="ARBA" id="ARBA00023002"/>
    </source>
</evidence>
<keyword evidence="4" id="KW-0408">Iron</keyword>
<organism evidence="8">
    <name type="scientific">termite gut metagenome</name>
    <dbReference type="NCBI Taxonomy" id="433724"/>
    <lineage>
        <taxon>unclassified sequences</taxon>
        <taxon>metagenomes</taxon>
        <taxon>organismal metagenomes</taxon>
    </lineage>
</organism>
<evidence type="ECO:0000259" key="6">
    <source>
        <dbReference type="Pfam" id="PF01855"/>
    </source>
</evidence>
<reference evidence="8" key="1">
    <citation type="submission" date="2019-03" db="EMBL/GenBank/DDBJ databases">
        <title>Single cell metagenomics reveals metabolic interactions within the superorganism composed of flagellate Streblomastix strix and complex community of Bacteroidetes bacteria on its surface.</title>
        <authorList>
            <person name="Treitli S.C."/>
            <person name="Kolisko M."/>
            <person name="Husnik F."/>
            <person name="Keeling P."/>
            <person name="Hampl V."/>
        </authorList>
    </citation>
    <scope>NUCLEOTIDE SEQUENCE</scope>
    <source>
        <strain evidence="8">STM</strain>
    </source>
</reference>
<comment type="caution">
    <text evidence="8">The sequence shown here is derived from an EMBL/GenBank/DDBJ whole genome shotgun (WGS) entry which is preliminary data.</text>
</comment>
<keyword evidence="2" id="KW-0479">Metal-binding</keyword>
<evidence type="ECO:0000256" key="1">
    <source>
        <dbReference type="ARBA" id="ARBA00022485"/>
    </source>
</evidence>
<feature type="non-terminal residue" evidence="8">
    <location>
        <position position="1"/>
    </location>
</feature>
<dbReference type="PANTHER" id="PTHR32154:SF0">
    <property type="entry name" value="PYRUVATE-FLAVODOXIN OXIDOREDUCTASE-RELATED"/>
    <property type="match status" value="1"/>
</dbReference>
<name>A0A5J4PFX9_9ZZZZ</name>
<dbReference type="Pfam" id="PF01855">
    <property type="entry name" value="POR_N"/>
    <property type="match status" value="1"/>
</dbReference>
<evidence type="ECO:0000256" key="5">
    <source>
        <dbReference type="ARBA" id="ARBA00023014"/>
    </source>
</evidence>
<dbReference type="GO" id="GO:0006979">
    <property type="term" value="P:response to oxidative stress"/>
    <property type="evidence" value="ECO:0007669"/>
    <property type="project" value="TreeGrafter"/>
</dbReference>
<dbReference type="InterPro" id="IPR009014">
    <property type="entry name" value="Transketo_C/PFOR_II"/>
</dbReference>
<dbReference type="SUPFAM" id="SSF52518">
    <property type="entry name" value="Thiamin diphosphate-binding fold (THDP-binding)"/>
    <property type="match status" value="1"/>
</dbReference>
<dbReference type="Gene3D" id="3.40.50.920">
    <property type="match status" value="1"/>
</dbReference>
<dbReference type="PANTHER" id="PTHR32154">
    <property type="entry name" value="PYRUVATE-FLAVODOXIN OXIDOREDUCTASE-RELATED"/>
    <property type="match status" value="1"/>
</dbReference>
<dbReference type="GO" id="GO:0046872">
    <property type="term" value="F:metal ion binding"/>
    <property type="evidence" value="ECO:0007669"/>
    <property type="project" value="UniProtKB-KW"/>
</dbReference>
<dbReference type="GO" id="GO:0051539">
    <property type="term" value="F:4 iron, 4 sulfur cluster binding"/>
    <property type="evidence" value="ECO:0007669"/>
    <property type="project" value="UniProtKB-KW"/>
</dbReference>
<keyword evidence="5" id="KW-0411">Iron-sulfur</keyword>
<dbReference type="Gene3D" id="3.40.50.970">
    <property type="match status" value="1"/>
</dbReference>
<gene>
    <name evidence="8" type="ORF">EZS27_040558</name>
</gene>
<keyword evidence="3" id="KW-0560">Oxidoreductase</keyword>
<evidence type="ECO:0008006" key="9">
    <source>
        <dbReference type="Google" id="ProtNLM"/>
    </source>
</evidence>
<dbReference type="EMBL" id="SNRY01008926">
    <property type="protein sequence ID" value="KAA6307770.1"/>
    <property type="molecule type" value="Genomic_DNA"/>
</dbReference>
<dbReference type="InterPro" id="IPR002880">
    <property type="entry name" value="Pyrv_Fd/Flavodoxin_OxRdtase_N"/>
</dbReference>
<dbReference type="CDD" id="cd07034">
    <property type="entry name" value="TPP_PYR_PFOR_IOR-alpha_like"/>
    <property type="match status" value="1"/>
</dbReference>
<dbReference type="InterPro" id="IPR033412">
    <property type="entry name" value="PFOR_II"/>
</dbReference>
<proteinExistence type="predicted"/>
<dbReference type="GO" id="GO:0016491">
    <property type="term" value="F:oxidoreductase activity"/>
    <property type="evidence" value="ECO:0007669"/>
    <property type="project" value="UniProtKB-KW"/>
</dbReference>
<dbReference type="InterPro" id="IPR029061">
    <property type="entry name" value="THDP-binding"/>
</dbReference>
<dbReference type="FunFam" id="3.40.50.920:FF:000007">
    <property type="entry name" value="Pyruvate:ferredoxin (Flavodoxin) oxidoreductase"/>
    <property type="match status" value="1"/>
</dbReference>
<sequence>LSCVFHVSARALASHALSIFGDHQDVMAVRQTGFAMLAEGSVQEVMDLSAVAHLSTIKSRVPFVNFFDGFRTSHEIQKIEMLENDDLAHLIDQNALTGFRKRALNPGDPVARGMAENPDVYFQHRESSNSYYDVVPAIVEEYMNELSQITGRNYSLFDYYGADDADRVVIAMGSVTEAAREAIDYLVSKGEKVGLVAVHLYRPFSIKHFIGTVPKTVKRIAVLDRTKEAGSNGEPLYLDVKDTFYGKENAPIIVGGRYGL</sequence>
<feature type="domain" description="Pyruvate flavodoxin/ferredoxin oxidoreductase pyrimidine binding" evidence="6">
    <location>
        <begin position="2"/>
        <end position="143"/>
    </location>
</feature>
<dbReference type="Pfam" id="PF17147">
    <property type="entry name" value="PFOR_II"/>
    <property type="match status" value="1"/>
</dbReference>
<feature type="domain" description="Pyruvate:ferredoxin oxidoreductase core" evidence="7">
    <location>
        <begin position="165"/>
        <end position="253"/>
    </location>
</feature>
<evidence type="ECO:0000259" key="7">
    <source>
        <dbReference type="Pfam" id="PF17147"/>
    </source>
</evidence>
<evidence type="ECO:0000256" key="2">
    <source>
        <dbReference type="ARBA" id="ARBA00022723"/>
    </source>
</evidence>
<dbReference type="AlphaFoldDB" id="A0A5J4PFX9"/>
<evidence type="ECO:0000313" key="8">
    <source>
        <dbReference type="EMBL" id="KAA6307770.1"/>
    </source>
</evidence>
<accession>A0A5J4PFX9</accession>
<evidence type="ECO:0000256" key="4">
    <source>
        <dbReference type="ARBA" id="ARBA00023004"/>
    </source>
</evidence>
<dbReference type="SUPFAM" id="SSF52922">
    <property type="entry name" value="TK C-terminal domain-like"/>
    <property type="match status" value="1"/>
</dbReference>
<protein>
    <recommendedName>
        <fullName evidence="9">Pyruvate:ferredoxin (Flavodoxin) oxidoreductase</fullName>
    </recommendedName>
</protein>
<feature type="non-terminal residue" evidence="8">
    <location>
        <position position="260"/>
    </location>
</feature>
<keyword evidence="1" id="KW-0004">4Fe-4S</keyword>